<comment type="caution">
    <text evidence="3">The sequence shown here is derived from an EMBL/GenBank/DDBJ whole genome shotgun (WGS) entry which is preliminary data.</text>
</comment>
<evidence type="ECO:0000259" key="2">
    <source>
        <dbReference type="PROSITE" id="PS51061"/>
    </source>
</evidence>
<organism evidence="3 4">
    <name type="scientific">Leucobacter chromiisoli</name>
    <dbReference type="NCBI Taxonomy" id="2796471"/>
    <lineage>
        <taxon>Bacteria</taxon>
        <taxon>Bacillati</taxon>
        <taxon>Actinomycetota</taxon>
        <taxon>Actinomycetes</taxon>
        <taxon>Micrococcales</taxon>
        <taxon>Microbacteriaceae</taxon>
        <taxon>Leucobacter</taxon>
    </lineage>
</organism>
<dbReference type="Proteomes" id="UP000608530">
    <property type="component" value="Unassembled WGS sequence"/>
</dbReference>
<keyword evidence="4" id="KW-1185">Reference proteome</keyword>
<dbReference type="PROSITE" id="PS51061">
    <property type="entry name" value="R3H"/>
    <property type="match status" value="1"/>
</dbReference>
<dbReference type="InterPro" id="IPR034079">
    <property type="entry name" value="R3H_KhpB"/>
</dbReference>
<dbReference type="AlphaFoldDB" id="A0A934UTS6"/>
<dbReference type="PANTHER" id="PTHR35800">
    <property type="entry name" value="PROTEIN JAG"/>
    <property type="match status" value="1"/>
</dbReference>
<reference evidence="3" key="1">
    <citation type="submission" date="2020-12" db="EMBL/GenBank/DDBJ databases">
        <title>Leucobacter sp. CAS1, isolated from Chromium sludge.</title>
        <authorList>
            <person name="Xu Z."/>
        </authorList>
    </citation>
    <scope>NUCLEOTIDE SEQUENCE</scope>
    <source>
        <strain evidence="3">CSA1</strain>
    </source>
</reference>
<dbReference type="InterPro" id="IPR036867">
    <property type="entry name" value="R3H_dom_sf"/>
</dbReference>
<dbReference type="EMBL" id="JAEHOH010000008">
    <property type="protein sequence ID" value="MBK0418729.1"/>
    <property type="molecule type" value="Genomic_DNA"/>
</dbReference>
<evidence type="ECO:0000313" key="3">
    <source>
        <dbReference type="EMBL" id="MBK0418729.1"/>
    </source>
</evidence>
<proteinExistence type="predicted"/>
<name>A0A934UTS6_9MICO</name>
<dbReference type="InterPro" id="IPR001374">
    <property type="entry name" value="R3H_dom"/>
</dbReference>
<protein>
    <submittedName>
        <fullName evidence="3">DNA-binding protein</fullName>
    </submittedName>
</protein>
<dbReference type="Pfam" id="PF01424">
    <property type="entry name" value="R3H"/>
    <property type="match status" value="1"/>
</dbReference>
<dbReference type="GO" id="GO:0003677">
    <property type="term" value="F:DNA binding"/>
    <property type="evidence" value="ECO:0007669"/>
    <property type="project" value="UniProtKB-KW"/>
</dbReference>
<dbReference type="GO" id="GO:0003723">
    <property type="term" value="F:RNA binding"/>
    <property type="evidence" value="ECO:0007669"/>
    <property type="project" value="InterPro"/>
</dbReference>
<dbReference type="Gene3D" id="3.30.1370.50">
    <property type="entry name" value="R3H-like domain"/>
    <property type="match status" value="1"/>
</dbReference>
<evidence type="ECO:0000256" key="1">
    <source>
        <dbReference type="SAM" id="MobiDB-lite"/>
    </source>
</evidence>
<dbReference type="InterPro" id="IPR015946">
    <property type="entry name" value="KH_dom-like_a/b"/>
</dbReference>
<feature type="compositionally biased region" description="Low complexity" evidence="1">
    <location>
        <begin position="17"/>
        <end position="27"/>
    </location>
</feature>
<dbReference type="CDD" id="cd02644">
    <property type="entry name" value="R3H_jag"/>
    <property type="match status" value="1"/>
</dbReference>
<dbReference type="Gene3D" id="3.30.300.20">
    <property type="match status" value="1"/>
</dbReference>
<accession>A0A934UTS6</accession>
<dbReference type="PANTHER" id="PTHR35800:SF1">
    <property type="entry name" value="RNA-BINDING PROTEIN KHPB"/>
    <property type="match status" value="1"/>
</dbReference>
<keyword evidence="3" id="KW-0238">DNA-binding</keyword>
<sequence length="204" mass="22134">MKKRPRSTGSRARRPSRVSGSSPSARSAPRRRKSEDAVSTERVVTNQATEELTLEELEAEGDLAADYIEGLLDIADLDGDLDIDVANGRAYVSITGGGEDLDRLAAPDTVQAMQDLTRLAVQGKTGRFSRLILDVAGSRDARAAQLRQMVDSAVAQIAAGRDRVALEPMSSYERKLVHDLVAERGYHSESTGEGRDRRLVISQA</sequence>
<feature type="domain" description="R3H" evidence="2">
    <location>
        <begin position="140"/>
        <end position="204"/>
    </location>
</feature>
<feature type="region of interest" description="Disordered" evidence="1">
    <location>
        <begin position="1"/>
        <end position="47"/>
    </location>
</feature>
<dbReference type="InterPro" id="IPR039247">
    <property type="entry name" value="KhpB"/>
</dbReference>
<gene>
    <name evidence="3" type="ORF">JD276_06725</name>
</gene>
<dbReference type="SMART" id="SM00393">
    <property type="entry name" value="R3H"/>
    <property type="match status" value="1"/>
</dbReference>
<evidence type="ECO:0000313" key="4">
    <source>
        <dbReference type="Proteomes" id="UP000608530"/>
    </source>
</evidence>
<feature type="compositionally biased region" description="Basic residues" evidence="1">
    <location>
        <begin position="1"/>
        <end position="16"/>
    </location>
</feature>
<dbReference type="SUPFAM" id="SSF82708">
    <property type="entry name" value="R3H domain"/>
    <property type="match status" value="1"/>
</dbReference>